<dbReference type="InterPro" id="IPR036259">
    <property type="entry name" value="MFS_trans_sf"/>
</dbReference>
<dbReference type="PANTHER" id="PTHR23521">
    <property type="entry name" value="TRANSPORTER MFS SUPERFAMILY"/>
    <property type="match status" value="1"/>
</dbReference>
<dbReference type="Proteomes" id="UP000001964">
    <property type="component" value="Chromosome"/>
</dbReference>
<dbReference type="AlphaFoldDB" id="Q0AQ66"/>
<sequence precursor="true">MTNPLTDPRFANNRSLIAAICCAAVCGIVFGLSMPLISLRLEGMTSSGMIVGLNGAAAAASTLVMAPIVPRLLSLMPGRVLIVISLVLAGTLHALFPVFDNVPAWFVLRFVMGCFMTVIFVISETWINQIATPLRRATILGIYGTVLSGGFGIGAFLFGQLGAVSNAGFFAGGLIFMIGALPIILLQGPAAQAPDKDEAAPRAILGAAKAAPAAIGAALAFGALETVLFSLAPVYGDRLDLDEHGISLVAMAAAAGALAFQIPLGWIADRTDRREALKWIATTAAITPLAIWAVGDYLPGMMLLFFIQAGVASGLYTVGLALLGERFSGGGIAAANAAFIFAYGAGSLFGPPASGTAMDMVGPQGLMIVMAGIAAVYAALVWRRASRTAGNS</sequence>
<dbReference type="KEGG" id="mmr:Mmar10_1279"/>
<dbReference type="PANTHER" id="PTHR23521:SF3">
    <property type="entry name" value="MFS TRANSPORTER"/>
    <property type="match status" value="1"/>
</dbReference>
<dbReference type="Pfam" id="PF07690">
    <property type="entry name" value="MFS_1"/>
    <property type="match status" value="1"/>
</dbReference>
<dbReference type="GO" id="GO:0022857">
    <property type="term" value="F:transmembrane transporter activity"/>
    <property type="evidence" value="ECO:0007669"/>
    <property type="project" value="InterPro"/>
</dbReference>
<reference evidence="4 5" key="1">
    <citation type="submission" date="2006-08" db="EMBL/GenBank/DDBJ databases">
        <title>Complete sequence of Maricaulis maris MCS10.</title>
        <authorList>
            <consortium name="US DOE Joint Genome Institute"/>
            <person name="Copeland A."/>
            <person name="Lucas S."/>
            <person name="Lapidus A."/>
            <person name="Barry K."/>
            <person name="Detter J.C."/>
            <person name="Glavina del Rio T."/>
            <person name="Hammon N."/>
            <person name="Israni S."/>
            <person name="Dalin E."/>
            <person name="Tice H."/>
            <person name="Pitluck S."/>
            <person name="Saunders E."/>
            <person name="Brettin T."/>
            <person name="Bruce D."/>
            <person name="Han C."/>
            <person name="Tapia R."/>
            <person name="Gilna P."/>
            <person name="Schmutz J."/>
            <person name="Larimer F."/>
            <person name="Land M."/>
            <person name="Hauser L."/>
            <person name="Kyrpides N."/>
            <person name="Mikhailova N."/>
            <person name="Viollier P."/>
            <person name="Stephens C."/>
            <person name="Richardson P."/>
        </authorList>
    </citation>
    <scope>NUCLEOTIDE SEQUENCE [LARGE SCALE GENOMIC DNA]</scope>
    <source>
        <strain evidence="4 5">MCS10</strain>
    </source>
</reference>
<name>Q0AQ66_MARMM</name>
<dbReference type="HOGENOM" id="CLU_035018_0_0_5"/>
<dbReference type="EMBL" id="CP000449">
    <property type="protein sequence ID" value="ABI65571.1"/>
    <property type="molecule type" value="Genomic_DNA"/>
</dbReference>
<evidence type="ECO:0000313" key="4">
    <source>
        <dbReference type="EMBL" id="ABI65571.1"/>
    </source>
</evidence>
<evidence type="ECO:0000256" key="3">
    <source>
        <dbReference type="ARBA" id="ARBA00023136"/>
    </source>
</evidence>
<dbReference type="InterPro" id="IPR047200">
    <property type="entry name" value="MFS_YcaD-like"/>
</dbReference>
<dbReference type="STRING" id="394221.Mmar10_1279"/>
<dbReference type="RefSeq" id="WP_011643218.1">
    <property type="nucleotide sequence ID" value="NC_008347.1"/>
</dbReference>
<evidence type="ECO:0000256" key="2">
    <source>
        <dbReference type="ARBA" id="ARBA00022989"/>
    </source>
</evidence>
<organism evidence="4 5">
    <name type="scientific">Maricaulis maris (strain MCS10)</name>
    <name type="common">Caulobacter maris</name>
    <dbReference type="NCBI Taxonomy" id="394221"/>
    <lineage>
        <taxon>Bacteria</taxon>
        <taxon>Pseudomonadati</taxon>
        <taxon>Pseudomonadota</taxon>
        <taxon>Alphaproteobacteria</taxon>
        <taxon>Maricaulales</taxon>
        <taxon>Maricaulaceae</taxon>
        <taxon>Maricaulis</taxon>
    </lineage>
</organism>
<keyword evidence="5" id="KW-1185">Reference proteome</keyword>
<keyword evidence="3" id="KW-0472">Membrane</keyword>
<accession>Q0AQ66</accession>
<dbReference type="SUPFAM" id="SSF103473">
    <property type="entry name" value="MFS general substrate transporter"/>
    <property type="match status" value="1"/>
</dbReference>
<dbReference type="OrthoDB" id="9810614at2"/>
<dbReference type="eggNOG" id="COG2814">
    <property type="taxonomic scope" value="Bacteria"/>
</dbReference>
<dbReference type="Gene3D" id="1.20.1250.20">
    <property type="entry name" value="MFS general substrate transporter like domains"/>
    <property type="match status" value="2"/>
</dbReference>
<dbReference type="GO" id="GO:0005886">
    <property type="term" value="C:plasma membrane"/>
    <property type="evidence" value="ECO:0007669"/>
    <property type="project" value="TreeGrafter"/>
</dbReference>
<gene>
    <name evidence="4" type="ordered locus">Mmar10_1279</name>
</gene>
<proteinExistence type="predicted"/>
<keyword evidence="2" id="KW-1133">Transmembrane helix</keyword>
<keyword evidence="1" id="KW-0812">Transmembrane</keyword>
<dbReference type="CDD" id="cd17477">
    <property type="entry name" value="MFS_YcaD_like"/>
    <property type="match status" value="1"/>
</dbReference>
<evidence type="ECO:0000256" key="1">
    <source>
        <dbReference type="ARBA" id="ARBA00022692"/>
    </source>
</evidence>
<evidence type="ECO:0000313" key="5">
    <source>
        <dbReference type="Proteomes" id="UP000001964"/>
    </source>
</evidence>
<protein>
    <submittedName>
        <fullName evidence="4">Major facilitator superfamily MFS_1</fullName>
    </submittedName>
</protein>
<dbReference type="InterPro" id="IPR011701">
    <property type="entry name" value="MFS"/>
</dbReference>